<name>A0A6I4SZR3_9SPHN</name>
<dbReference type="SUPFAM" id="SSF56601">
    <property type="entry name" value="beta-lactamase/transpeptidase-like"/>
    <property type="match status" value="1"/>
</dbReference>
<feature type="transmembrane region" description="Helical" evidence="1">
    <location>
        <begin position="598"/>
        <end position="619"/>
    </location>
</feature>
<keyword evidence="1" id="KW-0472">Membrane</keyword>
<keyword evidence="2" id="KW-0732">Signal</keyword>
<feature type="transmembrane region" description="Helical" evidence="1">
    <location>
        <begin position="559"/>
        <end position="578"/>
    </location>
</feature>
<keyword evidence="4" id="KW-0378">Hydrolase</keyword>
<dbReference type="PANTHER" id="PTHR46825">
    <property type="entry name" value="D-ALANYL-D-ALANINE-CARBOXYPEPTIDASE/ENDOPEPTIDASE AMPH"/>
    <property type="match status" value="1"/>
</dbReference>
<accession>A0A6I4SZR3</accession>
<dbReference type="Gene3D" id="3.40.710.10">
    <property type="entry name" value="DD-peptidase/beta-lactamase superfamily"/>
    <property type="match status" value="1"/>
</dbReference>
<dbReference type="EMBL" id="WTYM01000049">
    <property type="protein sequence ID" value="MXO60356.1"/>
    <property type="molecule type" value="Genomic_DNA"/>
</dbReference>
<feature type="domain" description="Beta-lactamase-related" evidence="3">
    <location>
        <begin position="65"/>
        <end position="373"/>
    </location>
</feature>
<feature type="transmembrane region" description="Helical" evidence="1">
    <location>
        <begin position="511"/>
        <end position="532"/>
    </location>
</feature>
<dbReference type="Proteomes" id="UP000433652">
    <property type="component" value="Unassembled WGS sequence"/>
</dbReference>
<proteinExistence type="predicted"/>
<evidence type="ECO:0000313" key="4">
    <source>
        <dbReference type="EMBL" id="MXO60356.1"/>
    </source>
</evidence>
<feature type="transmembrane region" description="Helical" evidence="1">
    <location>
        <begin position="631"/>
        <end position="650"/>
    </location>
</feature>
<dbReference type="OrthoDB" id="9804448at2"/>
<dbReference type="RefSeq" id="WP_159796066.1">
    <property type="nucleotide sequence ID" value="NZ_WTYM01000049.1"/>
</dbReference>
<sequence>MSLLRKLVVLLAVIGLIPLAAQDVAKAPVSGEQASEASVPQPKGSHELTAADLETWLDGYMPYALERGKIAGAVVIAVKDGKPLVEKGYGFADVAARRPVDPATTLFRPGSISKLLTWTAVMQQVEAGKLDLDADVNQYLDFTIPPFDGKPITLRNIMTHTAGFEESVRYLISSDPKAVLPLKDYSRRALPQRVFEPGTTPAYSNYATALAGYLVERVSGEDFDSYIEGHIFTPLGMAHSTFRQPLPKSLAPFMSNGYSNDEAPPMPFEIVIPGPAGSLSASGSDMGKFMLAHLANGEGLLDPATAKQMHEYHAPGIDPLNSMALGFFEQYINGHRGIGHGGDTEGFHSYLWIFPDDGFGLYIAMNSMGRDGAAYGIRNALMQKVADRYFPDPRTYTAIDEATAREHAQMIAGTYTSSRGSFTNFLSVFGLLGGTEVSVDADGKIHVPALDVLTPGTRDWVEIEPFVWRDANSGERLAARIENGKVTRISIDAIAPFTVLMPAPLGGNPTLLLPALLAALGLALLAALAWPVRALVRRHFKAEFGLTGRSLTAFRVTRVFAWAAVVSAAGWFALVQAFSADSGALGGSLDWLLNLLRVLTPLASLGLLASAGYHLFLCFRDKRRWTMKLGAALLVLAGLVLTYITFRYHLYGFGMVF</sequence>
<dbReference type="GO" id="GO:0016787">
    <property type="term" value="F:hydrolase activity"/>
    <property type="evidence" value="ECO:0007669"/>
    <property type="project" value="UniProtKB-KW"/>
</dbReference>
<dbReference type="InterPro" id="IPR050491">
    <property type="entry name" value="AmpC-like"/>
</dbReference>
<reference evidence="4 5" key="1">
    <citation type="submission" date="2019-12" db="EMBL/GenBank/DDBJ databases">
        <title>Genomic-based taxomic classification of the family Erythrobacteraceae.</title>
        <authorList>
            <person name="Xu L."/>
        </authorList>
    </citation>
    <scope>NUCLEOTIDE SEQUENCE [LARGE SCALE GENOMIC DNA]</scope>
    <source>
        <strain evidence="4 5">MCCC 1K01500</strain>
    </source>
</reference>
<dbReference type="PANTHER" id="PTHR46825:SF9">
    <property type="entry name" value="BETA-LACTAMASE-RELATED DOMAIN-CONTAINING PROTEIN"/>
    <property type="match status" value="1"/>
</dbReference>
<protein>
    <submittedName>
        <fullName evidence="4">Serine hydrolase</fullName>
    </submittedName>
</protein>
<organism evidence="4 5">
    <name type="scientific">Croceibacterium salegens</name>
    <dbReference type="NCBI Taxonomy" id="1737568"/>
    <lineage>
        <taxon>Bacteria</taxon>
        <taxon>Pseudomonadati</taxon>
        <taxon>Pseudomonadota</taxon>
        <taxon>Alphaproteobacteria</taxon>
        <taxon>Sphingomonadales</taxon>
        <taxon>Erythrobacteraceae</taxon>
        <taxon>Croceibacterium</taxon>
    </lineage>
</organism>
<gene>
    <name evidence="4" type="ORF">GRI89_12485</name>
</gene>
<evidence type="ECO:0000256" key="2">
    <source>
        <dbReference type="SAM" id="SignalP"/>
    </source>
</evidence>
<feature type="signal peptide" evidence="2">
    <location>
        <begin position="1"/>
        <end position="21"/>
    </location>
</feature>
<dbReference type="InterPro" id="IPR001466">
    <property type="entry name" value="Beta-lactam-related"/>
</dbReference>
<keyword evidence="1" id="KW-0812">Transmembrane</keyword>
<comment type="caution">
    <text evidence="4">The sequence shown here is derived from an EMBL/GenBank/DDBJ whole genome shotgun (WGS) entry which is preliminary data.</text>
</comment>
<dbReference type="AlphaFoldDB" id="A0A6I4SZR3"/>
<dbReference type="Pfam" id="PF00144">
    <property type="entry name" value="Beta-lactamase"/>
    <property type="match status" value="1"/>
</dbReference>
<dbReference type="InterPro" id="IPR012338">
    <property type="entry name" value="Beta-lactam/transpept-like"/>
</dbReference>
<evidence type="ECO:0000259" key="3">
    <source>
        <dbReference type="Pfam" id="PF00144"/>
    </source>
</evidence>
<keyword evidence="1" id="KW-1133">Transmembrane helix</keyword>
<feature type="chain" id="PRO_5026274077" evidence="2">
    <location>
        <begin position="22"/>
        <end position="657"/>
    </location>
</feature>
<evidence type="ECO:0000313" key="5">
    <source>
        <dbReference type="Proteomes" id="UP000433652"/>
    </source>
</evidence>
<keyword evidence="5" id="KW-1185">Reference proteome</keyword>
<evidence type="ECO:0000256" key="1">
    <source>
        <dbReference type="SAM" id="Phobius"/>
    </source>
</evidence>